<gene>
    <name evidence="1" type="ORF">Gotri_011703</name>
</gene>
<comment type="caution">
    <text evidence="1">The sequence shown here is derived from an EMBL/GenBank/DDBJ whole genome shotgun (WGS) entry which is preliminary data.</text>
</comment>
<dbReference type="AlphaFoldDB" id="A0A7J9EUL9"/>
<keyword evidence="2" id="KW-1185">Reference proteome</keyword>
<name>A0A7J9EUL9_9ROSI</name>
<protein>
    <submittedName>
        <fullName evidence="1">Uncharacterized protein</fullName>
    </submittedName>
</protein>
<dbReference type="EMBL" id="JABEZW010000009">
    <property type="protein sequence ID" value="MBA0776749.1"/>
    <property type="molecule type" value="Genomic_DNA"/>
</dbReference>
<organism evidence="1 2">
    <name type="scientific">Gossypium trilobum</name>
    <dbReference type="NCBI Taxonomy" id="34281"/>
    <lineage>
        <taxon>Eukaryota</taxon>
        <taxon>Viridiplantae</taxon>
        <taxon>Streptophyta</taxon>
        <taxon>Embryophyta</taxon>
        <taxon>Tracheophyta</taxon>
        <taxon>Spermatophyta</taxon>
        <taxon>Magnoliopsida</taxon>
        <taxon>eudicotyledons</taxon>
        <taxon>Gunneridae</taxon>
        <taxon>Pentapetalae</taxon>
        <taxon>rosids</taxon>
        <taxon>malvids</taxon>
        <taxon>Malvales</taxon>
        <taxon>Malvaceae</taxon>
        <taxon>Malvoideae</taxon>
        <taxon>Gossypium</taxon>
    </lineage>
</organism>
<dbReference type="EMBL" id="JABEZW010000009">
    <property type="protein sequence ID" value="MBA0776746.1"/>
    <property type="molecule type" value="Genomic_DNA"/>
</dbReference>
<proteinExistence type="predicted"/>
<accession>A0A7J9EUL9</accession>
<sequence>MLHWFLAWSTCTVLEPITYIRIQGWLFK</sequence>
<reference evidence="1" key="2">
    <citation type="submission" date="2020-04" db="EMBL/GenBank/DDBJ databases">
        <authorList>
            <person name="Grover C.E."/>
            <person name="Arick M.A. II"/>
            <person name="Thrash A."/>
            <person name="Conover J.L."/>
            <person name="Sanders W.S."/>
            <person name="Peterson D.G."/>
            <person name="Scheffler J.A."/>
            <person name="Scheffler B.E."/>
            <person name="Wendel J.F."/>
        </authorList>
    </citation>
    <scope>NUCLEOTIDE SEQUENCE</scope>
    <source>
        <strain evidence="1">8</strain>
        <tissue evidence="1">Leaf</tissue>
    </source>
</reference>
<evidence type="ECO:0000313" key="2">
    <source>
        <dbReference type="Proteomes" id="UP000593568"/>
    </source>
</evidence>
<evidence type="ECO:0000313" key="1">
    <source>
        <dbReference type="EMBL" id="MBA0776746.1"/>
    </source>
</evidence>
<reference evidence="1 2" key="1">
    <citation type="journal article" date="2019" name="Genome Biol. Evol.">
        <title>Insights into the evolution of the New World diploid cottons (Gossypium, subgenus Houzingenia) based on genome sequencing.</title>
        <authorList>
            <person name="Grover C.E."/>
            <person name="Arick M.A. 2nd"/>
            <person name="Thrash A."/>
            <person name="Conover J.L."/>
            <person name="Sanders W.S."/>
            <person name="Peterson D.G."/>
            <person name="Frelichowski J.E."/>
            <person name="Scheffler J.A."/>
            <person name="Scheffler B.E."/>
            <person name="Wendel J.F."/>
        </authorList>
    </citation>
    <scope>NUCLEOTIDE SEQUENCE [LARGE SCALE GENOMIC DNA]</scope>
    <source>
        <strain evidence="1">8</strain>
        <tissue evidence="1">Leaf</tissue>
    </source>
</reference>
<dbReference type="Proteomes" id="UP000593568">
    <property type="component" value="Unassembled WGS sequence"/>
</dbReference>